<keyword evidence="1" id="KW-0472">Membrane</keyword>
<feature type="transmembrane region" description="Helical" evidence="1">
    <location>
        <begin position="424"/>
        <end position="442"/>
    </location>
</feature>
<dbReference type="InterPro" id="IPR018580">
    <property type="entry name" value="Uncharacterised_YfhO"/>
</dbReference>
<feature type="transmembrane region" description="Helical" evidence="1">
    <location>
        <begin position="146"/>
        <end position="166"/>
    </location>
</feature>
<keyword evidence="3" id="KW-1185">Reference proteome</keyword>
<evidence type="ECO:0000256" key="1">
    <source>
        <dbReference type="SAM" id="Phobius"/>
    </source>
</evidence>
<protein>
    <submittedName>
        <fullName evidence="2">Membrane protein, putative</fullName>
    </submittedName>
</protein>
<proteinExistence type="predicted"/>
<feature type="transmembrane region" description="Helical" evidence="1">
    <location>
        <begin position="483"/>
        <end position="501"/>
    </location>
</feature>
<dbReference type="HOGENOM" id="CLU_008305_0_0_7"/>
<dbReference type="eggNOG" id="COG5617">
    <property type="taxonomic scope" value="Bacteria"/>
</dbReference>
<accession>B9M583</accession>
<feature type="transmembrane region" description="Helical" evidence="1">
    <location>
        <begin position="352"/>
        <end position="371"/>
    </location>
</feature>
<dbReference type="OrthoDB" id="9772884at2"/>
<feature type="transmembrane region" description="Helical" evidence="1">
    <location>
        <begin position="198"/>
        <end position="220"/>
    </location>
</feature>
<keyword evidence="1" id="KW-1133">Transmembrane helix</keyword>
<evidence type="ECO:0000313" key="2">
    <source>
        <dbReference type="EMBL" id="ACM19838.1"/>
    </source>
</evidence>
<dbReference type="PANTHER" id="PTHR38454:SF1">
    <property type="entry name" value="INTEGRAL MEMBRANE PROTEIN"/>
    <property type="match status" value="1"/>
</dbReference>
<sequence length="810" mass="90682">MNSRKKDLLVLGALLVLLILFFSKILFTDKIIRAPDIMNEFYWGVEWVKKGDFWSLFNVDLHAAWDKFVNGGTTDEGGGVSNQFLIYRSLILYLFPAPSCVAWFIVFQLFFGAAGTYCYCRLIGVGRLGSFLGGLIFAVAPENASLINAGHVMKIATISFAPWAFYFFEKGFLSRRVFFFLATAVVLALQFFNTHWQVAYYTCLGIGIYGIIRSIGILVHESQDGKRDMARLLGLNLVTMLFFLSTVAISLVPLSNWAKDTNRGVHSGANQGKGGLDREEAMSWSMPPEEVTAFVIPGAFGISRQEAGANPANISAYYWGRMVFTQTLTYMGLLPWLLLPLPLLFRRDKYTWLALCAIVGGILFSMGKYTPVYQILYDYFPGIDRFRVPKMMMFLPVFGLGVIAARGMDCILDRDVRDSRIFKRYAMGVLAVPVVLLVLLVVETLGKEYWISTFHEMLAQPTRYESGADLIVRRWRNLVNETAIAAMLAGLSAAVICLAAFGKNSMRYVPILLVALYLADVGRIDNKFMFLVNVPEKVKGAKTPAIEYLIKANKGNRVLPMDGSDPMQYVANKIPVMFTSNPVQKKRWQDFLEVFSLGSPLPDLMNVQYLILSQEQYLQEKNQLSAKYLPVYESPDGSQVVLENRQVFPKGWLVSSVLTLPDPQQRLMVLNNPSVDLRTVAIVESPPPVSLAGPVPADGPVGEVNVTGNSGEELTVISHVTRNSLLVLGEKYDKGWKATVDGKETEIYPVNHVLRGIYLTPGKHTVEMRFDPLPFKIGKYLTLASFAFFILMLARELFLQQKGPHRGLQQ</sequence>
<feature type="transmembrane region" description="Helical" evidence="1">
    <location>
        <begin position="777"/>
        <end position="794"/>
    </location>
</feature>
<dbReference type="KEGG" id="geo:Geob_1479"/>
<feature type="transmembrane region" description="Helical" evidence="1">
    <location>
        <begin position="327"/>
        <end position="345"/>
    </location>
</feature>
<feature type="transmembrane region" description="Helical" evidence="1">
    <location>
        <begin position="118"/>
        <end position="140"/>
    </location>
</feature>
<reference evidence="2 3" key="1">
    <citation type="submission" date="2009-01" db="EMBL/GenBank/DDBJ databases">
        <title>Complete sequence of Geobacter sp. FRC-32.</title>
        <authorList>
            <consortium name="US DOE Joint Genome Institute"/>
            <person name="Lucas S."/>
            <person name="Copeland A."/>
            <person name="Lapidus A."/>
            <person name="Glavina del Rio T."/>
            <person name="Dalin E."/>
            <person name="Tice H."/>
            <person name="Bruce D."/>
            <person name="Goodwin L."/>
            <person name="Pitluck S."/>
            <person name="Saunders E."/>
            <person name="Brettin T."/>
            <person name="Detter J.C."/>
            <person name="Han C."/>
            <person name="Larimer F."/>
            <person name="Land M."/>
            <person name="Hauser L."/>
            <person name="Kyrpides N."/>
            <person name="Ovchinnikova G."/>
            <person name="Kostka J."/>
            <person name="Richardson P."/>
        </authorList>
    </citation>
    <scope>NUCLEOTIDE SEQUENCE [LARGE SCALE GENOMIC DNA]</scope>
    <source>
        <strain evidence="3">DSM 22248 / JCM 15807 / FRC-32</strain>
    </source>
</reference>
<dbReference type="RefSeq" id="WP_012646567.1">
    <property type="nucleotide sequence ID" value="NC_011979.1"/>
</dbReference>
<organism evidence="2 3">
    <name type="scientific">Geotalea daltonii (strain DSM 22248 / JCM 15807 / FRC-32)</name>
    <name type="common">Geobacter daltonii</name>
    <dbReference type="NCBI Taxonomy" id="316067"/>
    <lineage>
        <taxon>Bacteria</taxon>
        <taxon>Pseudomonadati</taxon>
        <taxon>Thermodesulfobacteriota</taxon>
        <taxon>Desulfuromonadia</taxon>
        <taxon>Geobacterales</taxon>
        <taxon>Geobacteraceae</taxon>
        <taxon>Geotalea</taxon>
    </lineage>
</organism>
<feature type="transmembrane region" description="Helical" evidence="1">
    <location>
        <begin position="90"/>
        <end position="111"/>
    </location>
</feature>
<dbReference type="PANTHER" id="PTHR38454">
    <property type="entry name" value="INTEGRAL MEMBRANE PROTEIN-RELATED"/>
    <property type="match status" value="1"/>
</dbReference>
<feature type="transmembrane region" description="Helical" evidence="1">
    <location>
        <begin position="232"/>
        <end position="252"/>
    </location>
</feature>
<evidence type="ECO:0000313" key="3">
    <source>
        <dbReference type="Proteomes" id="UP000007721"/>
    </source>
</evidence>
<feature type="transmembrane region" description="Helical" evidence="1">
    <location>
        <begin position="391"/>
        <end position="412"/>
    </location>
</feature>
<dbReference type="Proteomes" id="UP000007721">
    <property type="component" value="Chromosome"/>
</dbReference>
<keyword evidence="1" id="KW-0812">Transmembrane</keyword>
<name>B9M583_GEODF</name>
<feature type="transmembrane region" description="Helical" evidence="1">
    <location>
        <begin position="173"/>
        <end position="192"/>
    </location>
</feature>
<dbReference type="EMBL" id="CP001390">
    <property type="protein sequence ID" value="ACM19838.1"/>
    <property type="molecule type" value="Genomic_DNA"/>
</dbReference>
<dbReference type="Pfam" id="PF09586">
    <property type="entry name" value="YfhO"/>
    <property type="match status" value="1"/>
</dbReference>
<dbReference type="AlphaFoldDB" id="B9M583"/>
<gene>
    <name evidence="2" type="ordered locus">Geob_1479</name>
</gene>
<dbReference type="STRING" id="316067.Geob_1479"/>